<dbReference type="EMBL" id="LCOJ01000006">
    <property type="protein sequence ID" value="KKU75704.1"/>
    <property type="molecule type" value="Genomic_DNA"/>
</dbReference>
<dbReference type="PATRIC" id="fig|1618749.3.peg.196"/>
<name>A0A0G1T1S4_9BACT</name>
<dbReference type="Gene3D" id="3.30.2350.10">
    <property type="entry name" value="Pseudouridine synthase"/>
    <property type="match status" value="1"/>
</dbReference>
<comment type="caution">
    <text evidence="1">The sequence shown here is derived from an EMBL/GenBank/DDBJ whole genome shotgun (WGS) entry which is preliminary data.</text>
</comment>
<evidence type="ECO:0000313" key="1">
    <source>
        <dbReference type="EMBL" id="KKU75704.1"/>
    </source>
</evidence>
<proteinExistence type="predicted"/>
<evidence type="ECO:0000313" key="2">
    <source>
        <dbReference type="Proteomes" id="UP000034879"/>
    </source>
</evidence>
<gene>
    <name evidence="1" type="ORF">UY01_C0006G0033</name>
</gene>
<dbReference type="AlphaFoldDB" id="A0A0G1T1S4"/>
<organism evidence="1 2">
    <name type="scientific">Candidatus Nomurabacteria bacterium GW2011_GWB1_47_6</name>
    <dbReference type="NCBI Taxonomy" id="1618749"/>
    <lineage>
        <taxon>Bacteria</taxon>
        <taxon>Candidatus Nomuraibacteriota</taxon>
    </lineage>
</organism>
<dbReference type="GO" id="GO:0003723">
    <property type="term" value="F:RNA binding"/>
    <property type="evidence" value="ECO:0007669"/>
    <property type="project" value="InterPro"/>
</dbReference>
<dbReference type="InterPro" id="IPR020103">
    <property type="entry name" value="PsdUridine_synth_cat_dom_sf"/>
</dbReference>
<protein>
    <submittedName>
        <fullName evidence="1">Pseudouridine synthase, RluA family</fullName>
    </submittedName>
</protein>
<accession>A0A0G1T1S4</accession>
<dbReference type="GO" id="GO:0001522">
    <property type="term" value="P:pseudouridine synthesis"/>
    <property type="evidence" value="ECO:0007669"/>
    <property type="project" value="InterPro"/>
</dbReference>
<dbReference type="Proteomes" id="UP000034879">
    <property type="component" value="Unassembled WGS sequence"/>
</dbReference>
<dbReference type="GO" id="GO:0006396">
    <property type="term" value="P:RNA processing"/>
    <property type="evidence" value="ECO:0007669"/>
    <property type="project" value="UniProtKB-ARBA"/>
</dbReference>
<dbReference type="SUPFAM" id="SSF55120">
    <property type="entry name" value="Pseudouridine synthase"/>
    <property type="match status" value="1"/>
</dbReference>
<dbReference type="GO" id="GO:0009982">
    <property type="term" value="F:pseudouridine synthase activity"/>
    <property type="evidence" value="ECO:0007669"/>
    <property type="project" value="InterPro"/>
</dbReference>
<sequence length="145" mass="16222">MKIKVLYEDKDILAIDKPSGIAVHADGKTKEKTITDWVLKNYPKMKNVGEPMGEIARPGIVHRLDRETSEPTLPLFPARSKTKGALSKNPLAGVRGISGAILRAEVRAEKCARRKLFTECLNDSEILPRWKCARRPAARIRYGCI</sequence>
<reference evidence="1 2" key="1">
    <citation type="journal article" date="2015" name="Nature">
        <title>rRNA introns, odd ribosomes, and small enigmatic genomes across a large radiation of phyla.</title>
        <authorList>
            <person name="Brown C.T."/>
            <person name="Hug L.A."/>
            <person name="Thomas B.C."/>
            <person name="Sharon I."/>
            <person name="Castelle C.J."/>
            <person name="Singh A."/>
            <person name="Wilkins M.J."/>
            <person name="Williams K.H."/>
            <person name="Banfield J.F."/>
        </authorList>
    </citation>
    <scope>NUCLEOTIDE SEQUENCE [LARGE SCALE GENOMIC DNA]</scope>
</reference>
<dbReference type="GO" id="GO:0140098">
    <property type="term" value="F:catalytic activity, acting on RNA"/>
    <property type="evidence" value="ECO:0007669"/>
    <property type="project" value="UniProtKB-ARBA"/>
</dbReference>